<dbReference type="InterPro" id="IPR000846">
    <property type="entry name" value="DapB_N"/>
</dbReference>
<comment type="caution">
    <text evidence="5">The sequence shown here is derived from an EMBL/GenBank/DDBJ whole genome shotgun (WGS) entry which is preliminary data.</text>
</comment>
<dbReference type="RefSeq" id="WP_179667648.1">
    <property type="nucleotide sequence ID" value="NZ_JACCFP010000001.1"/>
</dbReference>
<evidence type="ECO:0000313" key="6">
    <source>
        <dbReference type="Proteomes" id="UP000530424"/>
    </source>
</evidence>
<evidence type="ECO:0000259" key="3">
    <source>
        <dbReference type="Pfam" id="PF01113"/>
    </source>
</evidence>
<gene>
    <name evidence="5" type="ORF">HNR19_001831</name>
</gene>
<sequence length="372" mass="39555">MSSQTPAPLRVVHVATGNVGRIALSQLIEDPRFELVGLVTSTPEKVGRDAGELARLDVRTGVAATDDLAAALAAEPDCVVYCAIGETRFFEALDDVKACLEAGANVVTSSPVPLIYPWGLLPESMIQPIEDACRTNGVSLFAGGVDPGWANDVLPFAIVSTCQSVEQVRCYEIADYATYDGEPVMRDVMGFGRELGDLPMLFQPGMLSSAWGISIRQLAAGFGIELDEITEWFEQEPAPEDIDVAIGTIKKGTVAAVRFTIAGVARGKEVIVVDHTTRLRPDLRPDWPQPAQEGGSYRVEVTGEPSYVVDVCPSSRRGDHNYAAIALGAGRIVNAIPDVVAAAPGIRTTLDLPVTTAKGIFATTLTGTSEKD</sequence>
<keyword evidence="1" id="KW-0521">NADP</keyword>
<dbReference type="SUPFAM" id="SSF51735">
    <property type="entry name" value="NAD(P)-binding Rossmann-fold domains"/>
    <property type="match status" value="1"/>
</dbReference>
<feature type="domain" description="2,4-diaminopentanoate dehydrogenase C-terminal" evidence="4">
    <location>
        <begin position="152"/>
        <end position="357"/>
    </location>
</feature>
<keyword evidence="6" id="KW-1185">Reference proteome</keyword>
<dbReference type="GO" id="GO:0009089">
    <property type="term" value="P:lysine biosynthetic process via diaminopimelate"/>
    <property type="evidence" value="ECO:0007669"/>
    <property type="project" value="InterPro"/>
</dbReference>
<feature type="domain" description="Dihydrodipicolinate reductase N-terminal" evidence="3">
    <location>
        <begin position="15"/>
        <end position="108"/>
    </location>
</feature>
<dbReference type="Gene3D" id="3.40.50.720">
    <property type="entry name" value="NAD(P)-binding Rossmann-like Domain"/>
    <property type="match status" value="1"/>
</dbReference>
<organism evidence="5 6">
    <name type="scientific">Nocardioides thalensis</name>
    <dbReference type="NCBI Taxonomy" id="1914755"/>
    <lineage>
        <taxon>Bacteria</taxon>
        <taxon>Bacillati</taxon>
        <taxon>Actinomycetota</taxon>
        <taxon>Actinomycetes</taxon>
        <taxon>Propionibacteriales</taxon>
        <taxon>Nocardioidaceae</taxon>
        <taxon>Nocardioides</taxon>
    </lineage>
</organism>
<protein>
    <recommendedName>
        <fullName evidence="7">Diacylglycerol kinase</fullName>
    </recommendedName>
</protein>
<proteinExistence type="predicted"/>
<accession>A0A853C4B2</accession>
<dbReference type="InterPro" id="IPR036291">
    <property type="entry name" value="NAD(P)-bd_dom_sf"/>
</dbReference>
<evidence type="ECO:0008006" key="7">
    <source>
        <dbReference type="Google" id="ProtNLM"/>
    </source>
</evidence>
<keyword evidence="2" id="KW-0560">Oxidoreductase</keyword>
<dbReference type="CDD" id="cd24146">
    <property type="entry name" value="nat-AmDH_N_like"/>
    <property type="match status" value="1"/>
</dbReference>
<dbReference type="AlphaFoldDB" id="A0A853C4B2"/>
<reference evidence="5 6" key="1">
    <citation type="submission" date="2020-07" db="EMBL/GenBank/DDBJ databases">
        <title>Sequencing the genomes of 1000 actinobacteria strains.</title>
        <authorList>
            <person name="Klenk H.-P."/>
        </authorList>
    </citation>
    <scope>NUCLEOTIDE SEQUENCE [LARGE SCALE GENOMIC DNA]</scope>
    <source>
        <strain evidence="5 6">DSM 103833</strain>
    </source>
</reference>
<dbReference type="Pfam" id="PF01113">
    <property type="entry name" value="DapB_N"/>
    <property type="match status" value="1"/>
</dbReference>
<dbReference type="EMBL" id="JACCFP010000001">
    <property type="protein sequence ID" value="NYJ01133.1"/>
    <property type="molecule type" value="Genomic_DNA"/>
</dbReference>
<dbReference type="GO" id="GO:0008839">
    <property type="term" value="F:4-hydroxy-tetrahydrodipicolinate reductase"/>
    <property type="evidence" value="ECO:0007669"/>
    <property type="project" value="InterPro"/>
</dbReference>
<evidence type="ECO:0000313" key="5">
    <source>
        <dbReference type="EMBL" id="NYJ01133.1"/>
    </source>
</evidence>
<dbReference type="InterPro" id="IPR045760">
    <property type="entry name" value="DAP_DH_C"/>
</dbReference>
<evidence type="ECO:0000256" key="2">
    <source>
        <dbReference type="ARBA" id="ARBA00023002"/>
    </source>
</evidence>
<evidence type="ECO:0000259" key="4">
    <source>
        <dbReference type="Pfam" id="PF19328"/>
    </source>
</evidence>
<dbReference type="Proteomes" id="UP000530424">
    <property type="component" value="Unassembled WGS sequence"/>
</dbReference>
<evidence type="ECO:0000256" key="1">
    <source>
        <dbReference type="ARBA" id="ARBA00022857"/>
    </source>
</evidence>
<dbReference type="Pfam" id="PF19328">
    <property type="entry name" value="DAP_DH_C"/>
    <property type="match status" value="1"/>
</dbReference>
<name>A0A853C4B2_9ACTN</name>